<reference evidence="2 3" key="1">
    <citation type="submission" date="2019-04" db="EMBL/GenBank/DDBJ databases">
        <authorList>
            <person name="Alioto T."/>
            <person name="Alioto T."/>
        </authorList>
    </citation>
    <scope>NUCLEOTIDE SEQUENCE [LARGE SCALE GENOMIC DNA]</scope>
</reference>
<name>A0A5E4AQH5_MARMO</name>
<dbReference type="AlphaFoldDB" id="A0A5E4AQH5"/>
<dbReference type="Proteomes" id="UP000335636">
    <property type="component" value="Unassembled WGS sequence"/>
</dbReference>
<reference evidence="1" key="2">
    <citation type="submission" date="2020-08" db="EMBL/GenBank/DDBJ databases">
        <authorList>
            <person name="Shumante A."/>
            <person name="Zimin A.V."/>
            <person name="Puiu D."/>
            <person name="Salzberg S.L."/>
        </authorList>
    </citation>
    <scope>NUCLEOTIDE SEQUENCE</scope>
    <source>
        <strain evidence="1">WC2-LM</strain>
        <tissue evidence="1">Liver</tissue>
    </source>
</reference>
<evidence type="ECO:0000313" key="2">
    <source>
        <dbReference type="EMBL" id="VTJ59425.1"/>
    </source>
</evidence>
<dbReference type="EMBL" id="CABDUW010000121">
    <property type="protein sequence ID" value="VTJ59425.1"/>
    <property type="molecule type" value="Genomic_DNA"/>
</dbReference>
<dbReference type="Proteomes" id="UP000662637">
    <property type="component" value="Unassembled WGS sequence"/>
</dbReference>
<gene>
    <name evidence="1" type="ORF">GHT09_011005</name>
    <name evidence="2" type="ORF">MONAX_5E026031</name>
</gene>
<sequence length="234" mass="25679">MPPAIPATKVSLRELADLAIGTPEVGAVNFTVLHTLILAILKNLGILETLIDLQTLSPEAGRSLESLRGSFGTQFPPGSKEKRRGMSRSFSLALENQVQDLTKQLKTMDGRVEDITTHLQFITSKVSAQQLAIPEWLEEMDMPTLDTAQIRSGKVLKDTVGGSTPKVMRVLQDVVEDVKNLKEAYKMVSLEFRPQVNVLGDYTLEQSGLFPSSSSLSLVSGDHPPFIRHPQSLD</sequence>
<evidence type="ECO:0000313" key="1">
    <source>
        <dbReference type="EMBL" id="KAF7477970.1"/>
    </source>
</evidence>
<protein>
    <submittedName>
        <fullName evidence="2">Uncharacterized protein</fullName>
    </submittedName>
</protein>
<organism evidence="2 3">
    <name type="scientific">Marmota monax</name>
    <name type="common">Woodchuck</name>
    <dbReference type="NCBI Taxonomy" id="9995"/>
    <lineage>
        <taxon>Eukaryota</taxon>
        <taxon>Metazoa</taxon>
        <taxon>Chordata</taxon>
        <taxon>Craniata</taxon>
        <taxon>Vertebrata</taxon>
        <taxon>Euteleostomi</taxon>
        <taxon>Mammalia</taxon>
        <taxon>Eutheria</taxon>
        <taxon>Euarchontoglires</taxon>
        <taxon>Glires</taxon>
        <taxon>Rodentia</taxon>
        <taxon>Sciuromorpha</taxon>
        <taxon>Sciuridae</taxon>
        <taxon>Xerinae</taxon>
        <taxon>Marmotini</taxon>
        <taxon>Marmota</taxon>
    </lineage>
</organism>
<accession>A0A5E4AQH5</accession>
<keyword evidence="3" id="KW-1185">Reference proteome</keyword>
<evidence type="ECO:0000313" key="3">
    <source>
        <dbReference type="Proteomes" id="UP000335636"/>
    </source>
</evidence>
<proteinExistence type="predicted"/>
<dbReference type="EMBL" id="WJEC01001764">
    <property type="protein sequence ID" value="KAF7477970.1"/>
    <property type="molecule type" value="Genomic_DNA"/>
</dbReference>